<proteinExistence type="predicted"/>
<dbReference type="AlphaFoldDB" id="A0A9K3IEA7"/>
<name>A0A9K3IEA7_HELAN</name>
<comment type="caution">
    <text evidence="2">The sequence shown here is derived from an EMBL/GenBank/DDBJ whole genome shotgun (WGS) entry which is preliminary data.</text>
</comment>
<dbReference type="EMBL" id="MNCJ02000323">
    <property type="protein sequence ID" value="KAF5795087.1"/>
    <property type="molecule type" value="Genomic_DNA"/>
</dbReference>
<keyword evidence="3" id="KW-1185">Reference proteome</keyword>
<organism evidence="2 3">
    <name type="scientific">Helianthus annuus</name>
    <name type="common">Common sunflower</name>
    <dbReference type="NCBI Taxonomy" id="4232"/>
    <lineage>
        <taxon>Eukaryota</taxon>
        <taxon>Viridiplantae</taxon>
        <taxon>Streptophyta</taxon>
        <taxon>Embryophyta</taxon>
        <taxon>Tracheophyta</taxon>
        <taxon>Spermatophyta</taxon>
        <taxon>Magnoliopsida</taxon>
        <taxon>eudicotyledons</taxon>
        <taxon>Gunneridae</taxon>
        <taxon>Pentapetalae</taxon>
        <taxon>asterids</taxon>
        <taxon>campanulids</taxon>
        <taxon>Asterales</taxon>
        <taxon>Asteraceae</taxon>
        <taxon>Asteroideae</taxon>
        <taxon>Heliantheae alliance</taxon>
        <taxon>Heliantheae</taxon>
        <taxon>Helianthus</taxon>
    </lineage>
</organism>
<dbReference type="Proteomes" id="UP000215914">
    <property type="component" value="Unassembled WGS sequence"/>
</dbReference>
<accession>A0A9K3IEA7</accession>
<evidence type="ECO:0000256" key="1">
    <source>
        <dbReference type="SAM" id="MobiDB-lite"/>
    </source>
</evidence>
<dbReference type="Gramene" id="mRNA:HanXRQr2_Chr08g0335621">
    <property type="protein sequence ID" value="mRNA:HanXRQr2_Chr08g0335621"/>
    <property type="gene ID" value="HanXRQr2_Chr08g0335621"/>
</dbReference>
<sequence>MSMHKNQLISLLDLMSQHLSSNRSCILGSYPSQGNAQNIMMFFSVSKETRLSRPQMPNSTPPCNKMKMII</sequence>
<reference evidence="2" key="2">
    <citation type="submission" date="2020-06" db="EMBL/GenBank/DDBJ databases">
        <title>Helianthus annuus Genome sequencing and assembly Release 2.</title>
        <authorList>
            <person name="Gouzy J."/>
            <person name="Langlade N."/>
            <person name="Munos S."/>
        </authorList>
    </citation>
    <scope>NUCLEOTIDE SEQUENCE</scope>
    <source>
        <tissue evidence="2">Leaves</tissue>
    </source>
</reference>
<reference evidence="2" key="1">
    <citation type="journal article" date="2017" name="Nature">
        <title>The sunflower genome provides insights into oil metabolism, flowering and Asterid evolution.</title>
        <authorList>
            <person name="Badouin H."/>
            <person name="Gouzy J."/>
            <person name="Grassa C.J."/>
            <person name="Murat F."/>
            <person name="Staton S.E."/>
            <person name="Cottret L."/>
            <person name="Lelandais-Briere C."/>
            <person name="Owens G.L."/>
            <person name="Carrere S."/>
            <person name="Mayjonade B."/>
            <person name="Legrand L."/>
            <person name="Gill N."/>
            <person name="Kane N.C."/>
            <person name="Bowers J.E."/>
            <person name="Hubner S."/>
            <person name="Bellec A."/>
            <person name="Berard A."/>
            <person name="Berges H."/>
            <person name="Blanchet N."/>
            <person name="Boniface M.C."/>
            <person name="Brunel D."/>
            <person name="Catrice O."/>
            <person name="Chaidir N."/>
            <person name="Claudel C."/>
            <person name="Donnadieu C."/>
            <person name="Faraut T."/>
            <person name="Fievet G."/>
            <person name="Helmstetter N."/>
            <person name="King M."/>
            <person name="Knapp S.J."/>
            <person name="Lai Z."/>
            <person name="Le Paslier M.C."/>
            <person name="Lippi Y."/>
            <person name="Lorenzon L."/>
            <person name="Mandel J.R."/>
            <person name="Marage G."/>
            <person name="Marchand G."/>
            <person name="Marquand E."/>
            <person name="Bret-Mestries E."/>
            <person name="Morien E."/>
            <person name="Nambeesan S."/>
            <person name="Nguyen T."/>
            <person name="Pegot-Espagnet P."/>
            <person name="Pouilly N."/>
            <person name="Raftis F."/>
            <person name="Sallet E."/>
            <person name="Schiex T."/>
            <person name="Thomas J."/>
            <person name="Vandecasteele C."/>
            <person name="Vares D."/>
            <person name="Vear F."/>
            <person name="Vautrin S."/>
            <person name="Crespi M."/>
            <person name="Mangin B."/>
            <person name="Burke J.M."/>
            <person name="Salse J."/>
            <person name="Munos S."/>
            <person name="Vincourt P."/>
            <person name="Rieseberg L.H."/>
            <person name="Langlade N.B."/>
        </authorList>
    </citation>
    <scope>NUCLEOTIDE SEQUENCE</scope>
    <source>
        <tissue evidence="2">Leaves</tissue>
    </source>
</reference>
<evidence type="ECO:0000313" key="3">
    <source>
        <dbReference type="Proteomes" id="UP000215914"/>
    </source>
</evidence>
<gene>
    <name evidence="2" type="ORF">HanXRQr2_Chr08g0335621</name>
</gene>
<protein>
    <submittedName>
        <fullName evidence="2">Uncharacterized protein</fullName>
    </submittedName>
</protein>
<feature type="region of interest" description="Disordered" evidence="1">
    <location>
        <begin position="50"/>
        <end position="70"/>
    </location>
</feature>
<evidence type="ECO:0000313" key="2">
    <source>
        <dbReference type="EMBL" id="KAF5795087.1"/>
    </source>
</evidence>